<feature type="transmembrane region" description="Helical" evidence="1">
    <location>
        <begin position="12"/>
        <end position="36"/>
    </location>
</feature>
<evidence type="ECO:0000313" key="2">
    <source>
        <dbReference type="EMBL" id="MDQ1208805.1"/>
    </source>
</evidence>
<evidence type="ECO:0000313" key="3">
    <source>
        <dbReference type="Proteomes" id="UP001233360"/>
    </source>
</evidence>
<keyword evidence="1" id="KW-1133">Transmembrane helix</keyword>
<gene>
    <name evidence="2" type="ORF">QE380_001728</name>
</gene>
<dbReference type="Proteomes" id="UP001233360">
    <property type="component" value="Unassembled WGS sequence"/>
</dbReference>
<reference evidence="2 3" key="1">
    <citation type="submission" date="2023-07" db="EMBL/GenBank/DDBJ databases">
        <title>Functional and genomic diversity of the sorghum phyllosphere microbiome.</title>
        <authorList>
            <person name="Shade A."/>
        </authorList>
    </citation>
    <scope>NUCLEOTIDE SEQUENCE [LARGE SCALE GENOMIC DNA]</scope>
    <source>
        <strain evidence="2 3">SORGH_AS_0887</strain>
    </source>
</reference>
<evidence type="ECO:0000256" key="1">
    <source>
        <dbReference type="SAM" id="Phobius"/>
    </source>
</evidence>
<proteinExistence type="predicted"/>
<keyword evidence="3" id="KW-1185">Reference proteome</keyword>
<keyword evidence="1" id="KW-0812">Transmembrane</keyword>
<sequence length="43" mass="4888">MTTAYVITKMNLAYPFNAVLIICAIFSIYFVVIITFKLSVLKI</sequence>
<dbReference type="EMBL" id="JAUTBK010000002">
    <property type="protein sequence ID" value="MDQ1208805.1"/>
    <property type="molecule type" value="Genomic_DNA"/>
</dbReference>
<accession>A0ABU0UW52</accession>
<keyword evidence="1" id="KW-0472">Membrane</keyword>
<organism evidence="2 3">
    <name type="scientific">Acinetobacter baylyi</name>
    <dbReference type="NCBI Taxonomy" id="202950"/>
    <lineage>
        <taxon>Bacteria</taxon>
        <taxon>Pseudomonadati</taxon>
        <taxon>Pseudomonadota</taxon>
        <taxon>Gammaproteobacteria</taxon>
        <taxon>Moraxellales</taxon>
        <taxon>Moraxellaceae</taxon>
        <taxon>Acinetobacter</taxon>
    </lineage>
</organism>
<comment type="caution">
    <text evidence="2">The sequence shown here is derived from an EMBL/GenBank/DDBJ whole genome shotgun (WGS) entry which is preliminary data.</text>
</comment>
<protein>
    <submittedName>
        <fullName evidence="2">Uncharacterized protein</fullName>
    </submittedName>
</protein>
<name>A0ABU0UW52_ACIBI</name>